<organism evidence="1 2">
    <name type="scientific">Fusarium solani subsp. cucurbitae</name>
    <name type="common">Neocosmosporum cucurbitae</name>
    <dbReference type="NCBI Taxonomy" id="2747967"/>
    <lineage>
        <taxon>Eukaryota</taxon>
        <taxon>Fungi</taxon>
        <taxon>Dikarya</taxon>
        <taxon>Ascomycota</taxon>
        <taxon>Pezizomycotina</taxon>
        <taxon>Sordariomycetes</taxon>
        <taxon>Hypocreomycetidae</taxon>
        <taxon>Hypocreales</taxon>
        <taxon>Nectriaceae</taxon>
        <taxon>Fusarium</taxon>
        <taxon>Fusarium solani species complex</taxon>
    </lineage>
</organism>
<reference evidence="1" key="1">
    <citation type="submission" date="2021-11" db="EMBL/GenBank/DDBJ databases">
        <title>Fusarium solani-melongenae Genome sequencing and assembly.</title>
        <authorList>
            <person name="Xie S."/>
            <person name="Huang L."/>
            <person name="Zhang X."/>
        </authorList>
    </citation>
    <scope>NUCLEOTIDE SEQUENCE</scope>
    <source>
        <strain evidence="1">CRI 24-3</strain>
    </source>
</reference>
<accession>A0ACD3YJX6</accession>
<gene>
    <name evidence="1" type="ORF">LCI18_000117</name>
</gene>
<evidence type="ECO:0000313" key="1">
    <source>
        <dbReference type="EMBL" id="UPK89182.1"/>
    </source>
</evidence>
<name>A0ACD3YJX6_FUSSC</name>
<proteinExistence type="predicted"/>
<keyword evidence="2" id="KW-1185">Reference proteome</keyword>
<dbReference type="Proteomes" id="UP000830768">
    <property type="component" value="Chromosome 1"/>
</dbReference>
<protein>
    <submittedName>
        <fullName evidence="1">Uncharacterized protein</fullName>
    </submittedName>
</protein>
<evidence type="ECO:0000313" key="2">
    <source>
        <dbReference type="Proteomes" id="UP000830768"/>
    </source>
</evidence>
<dbReference type="EMBL" id="CP090030">
    <property type="protein sequence ID" value="UPK89182.1"/>
    <property type="molecule type" value="Genomic_DNA"/>
</dbReference>
<sequence>MWLSEQRMPVTTEVCIELIVNCIVVLIVLIIVALRVIGRLWGPGLGLDDVLVMLATPMGVAMLVCQGVYKSMAGRYDVCGHNLQEHPERRSNDAKPLMQWSSTIALGFVIAWNIACVFASIFLCNPVSAQWTGQGKCDIIIMALPMHSLWNLQKRTVEKLAIMSCFGLGTACVVCAVFRFIYISTVDLTSNVTSTMPTTILLFILEPNLAILCVSIPMLRPFIVMYKKRMGGSRLQESYYGQSSGFGSHTGNTKRSKTDYHSDQHSTWELNSYRPRRNRKHDAEVLRIDDESASERNLTAPSPLEDEIRVQTAWTVQHD</sequence>